<gene>
    <name evidence="2" type="ORF">QBC38DRAFT_469939</name>
</gene>
<dbReference type="AlphaFoldDB" id="A0AAN7BV88"/>
<dbReference type="Proteomes" id="UP001301958">
    <property type="component" value="Unassembled WGS sequence"/>
</dbReference>
<evidence type="ECO:0000313" key="3">
    <source>
        <dbReference type="Proteomes" id="UP001301958"/>
    </source>
</evidence>
<proteinExistence type="predicted"/>
<sequence>MAHYTFSINNQSGEPASYGIFSEAPTIDPPPFKVQTRIISAVHAVPSPHGQATIMLPKGYYATCGVYDIDSEPDDPNAVQGRATTGTEVIDNRTVQLTSPVNATVKSVGSSLWVDCKTGTPRFSEKPAGDLSPAVIANPGCFAVRTSSDFTSTKAKSNKFFLGYTSSLRHSIGPHAMFTPLPEQTYNIKPSTTFYVAVRDAEPRDPVDPALLGKPTCKVDFAALARDHVLLIHRDNGTLTVNAVSDESEPPVFARVLDLSVNGASVASENEEQEQEQEPASES</sequence>
<reference evidence="2" key="2">
    <citation type="submission" date="2023-05" db="EMBL/GenBank/DDBJ databases">
        <authorList>
            <consortium name="Lawrence Berkeley National Laboratory"/>
            <person name="Steindorff A."/>
            <person name="Hensen N."/>
            <person name="Bonometti L."/>
            <person name="Westerberg I."/>
            <person name="Brannstrom I.O."/>
            <person name="Guillou S."/>
            <person name="Cros-Aarteil S."/>
            <person name="Calhoun S."/>
            <person name="Haridas S."/>
            <person name="Kuo A."/>
            <person name="Mondo S."/>
            <person name="Pangilinan J."/>
            <person name="Riley R."/>
            <person name="Labutti K."/>
            <person name="Andreopoulos B."/>
            <person name="Lipzen A."/>
            <person name="Chen C."/>
            <person name="Yanf M."/>
            <person name="Daum C."/>
            <person name="Ng V."/>
            <person name="Clum A."/>
            <person name="Ohm R."/>
            <person name="Martin F."/>
            <person name="Silar P."/>
            <person name="Natvig D."/>
            <person name="Lalanne C."/>
            <person name="Gautier V."/>
            <person name="Ament-Velasquez S.L."/>
            <person name="Kruys A."/>
            <person name="Hutchinson M.I."/>
            <person name="Powell A.J."/>
            <person name="Barry K."/>
            <person name="Miller A.N."/>
            <person name="Grigoriev I.V."/>
            <person name="Debuchy R."/>
            <person name="Gladieux P."/>
            <person name="Thoren M.H."/>
            <person name="Johannesson H."/>
        </authorList>
    </citation>
    <scope>NUCLEOTIDE SEQUENCE</scope>
    <source>
        <strain evidence="2">CBS 990.96</strain>
    </source>
</reference>
<feature type="region of interest" description="Disordered" evidence="1">
    <location>
        <begin position="264"/>
        <end position="283"/>
    </location>
</feature>
<dbReference type="EMBL" id="MU865300">
    <property type="protein sequence ID" value="KAK4230286.1"/>
    <property type="molecule type" value="Genomic_DNA"/>
</dbReference>
<reference evidence="2" key="1">
    <citation type="journal article" date="2023" name="Mol. Phylogenet. Evol.">
        <title>Genome-scale phylogeny and comparative genomics of the fungal order Sordariales.</title>
        <authorList>
            <person name="Hensen N."/>
            <person name="Bonometti L."/>
            <person name="Westerberg I."/>
            <person name="Brannstrom I.O."/>
            <person name="Guillou S."/>
            <person name="Cros-Aarteil S."/>
            <person name="Calhoun S."/>
            <person name="Haridas S."/>
            <person name="Kuo A."/>
            <person name="Mondo S."/>
            <person name="Pangilinan J."/>
            <person name="Riley R."/>
            <person name="LaButti K."/>
            <person name="Andreopoulos B."/>
            <person name="Lipzen A."/>
            <person name="Chen C."/>
            <person name="Yan M."/>
            <person name="Daum C."/>
            <person name="Ng V."/>
            <person name="Clum A."/>
            <person name="Steindorff A."/>
            <person name="Ohm R.A."/>
            <person name="Martin F."/>
            <person name="Silar P."/>
            <person name="Natvig D.O."/>
            <person name="Lalanne C."/>
            <person name="Gautier V."/>
            <person name="Ament-Velasquez S.L."/>
            <person name="Kruys A."/>
            <person name="Hutchinson M.I."/>
            <person name="Powell A.J."/>
            <person name="Barry K."/>
            <person name="Miller A.N."/>
            <person name="Grigoriev I.V."/>
            <person name="Debuchy R."/>
            <person name="Gladieux P."/>
            <person name="Hiltunen Thoren M."/>
            <person name="Johannesson H."/>
        </authorList>
    </citation>
    <scope>NUCLEOTIDE SEQUENCE</scope>
    <source>
        <strain evidence="2">CBS 990.96</strain>
    </source>
</reference>
<protein>
    <submittedName>
        <fullName evidence="2">Uncharacterized protein</fullName>
    </submittedName>
</protein>
<evidence type="ECO:0000256" key="1">
    <source>
        <dbReference type="SAM" id="MobiDB-lite"/>
    </source>
</evidence>
<feature type="compositionally biased region" description="Acidic residues" evidence="1">
    <location>
        <begin position="269"/>
        <end position="283"/>
    </location>
</feature>
<keyword evidence="3" id="KW-1185">Reference proteome</keyword>
<name>A0AAN7BV88_9PEZI</name>
<comment type="caution">
    <text evidence="2">The sequence shown here is derived from an EMBL/GenBank/DDBJ whole genome shotgun (WGS) entry which is preliminary data.</text>
</comment>
<organism evidence="2 3">
    <name type="scientific">Podospora fimiseda</name>
    <dbReference type="NCBI Taxonomy" id="252190"/>
    <lineage>
        <taxon>Eukaryota</taxon>
        <taxon>Fungi</taxon>
        <taxon>Dikarya</taxon>
        <taxon>Ascomycota</taxon>
        <taxon>Pezizomycotina</taxon>
        <taxon>Sordariomycetes</taxon>
        <taxon>Sordariomycetidae</taxon>
        <taxon>Sordariales</taxon>
        <taxon>Podosporaceae</taxon>
        <taxon>Podospora</taxon>
    </lineage>
</organism>
<evidence type="ECO:0000313" key="2">
    <source>
        <dbReference type="EMBL" id="KAK4230286.1"/>
    </source>
</evidence>
<accession>A0AAN7BV88</accession>